<dbReference type="Proteomes" id="UP001367508">
    <property type="component" value="Unassembled WGS sequence"/>
</dbReference>
<gene>
    <name evidence="2" type="ORF">VNO77_46826</name>
    <name evidence="1" type="ORF">VNO77_47103</name>
</gene>
<dbReference type="EMBL" id="JAYMYQ010000031">
    <property type="protein sequence ID" value="KAK7298193.1"/>
    <property type="molecule type" value="Genomic_DNA"/>
</dbReference>
<proteinExistence type="predicted"/>
<evidence type="ECO:0000313" key="1">
    <source>
        <dbReference type="EMBL" id="KAK7298193.1"/>
    </source>
</evidence>
<protein>
    <submittedName>
        <fullName evidence="1">Uncharacterized protein</fullName>
    </submittedName>
</protein>
<accession>A0AAN9JG30</accession>
<organism evidence="1 3">
    <name type="scientific">Canavalia gladiata</name>
    <name type="common">Sword bean</name>
    <name type="synonym">Dolichos gladiatus</name>
    <dbReference type="NCBI Taxonomy" id="3824"/>
    <lineage>
        <taxon>Eukaryota</taxon>
        <taxon>Viridiplantae</taxon>
        <taxon>Streptophyta</taxon>
        <taxon>Embryophyta</taxon>
        <taxon>Tracheophyta</taxon>
        <taxon>Spermatophyta</taxon>
        <taxon>Magnoliopsida</taxon>
        <taxon>eudicotyledons</taxon>
        <taxon>Gunneridae</taxon>
        <taxon>Pentapetalae</taxon>
        <taxon>rosids</taxon>
        <taxon>fabids</taxon>
        <taxon>Fabales</taxon>
        <taxon>Fabaceae</taxon>
        <taxon>Papilionoideae</taxon>
        <taxon>50 kb inversion clade</taxon>
        <taxon>NPAAA clade</taxon>
        <taxon>indigoferoid/millettioid clade</taxon>
        <taxon>Phaseoleae</taxon>
        <taxon>Canavalia</taxon>
    </lineage>
</organism>
<dbReference type="AlphaFoldDB" id="A0AAN9JG30"/>
<keyword evidence="3" id="KW-1185">Reference proteome</keyword>
<reference evidence="1 3" key="1">
    <citation type="submission" date="2024-01" db="EMBL/GenBank/DDBJ databases">
        <title>The genomes of 5 underutilized Papilionoideae crops provide insights into root nodulation and disease resistanc.</title>
        <authorList>
            <person name="Jiang F."/>
        </authorList>
    </citation>
    <scope>NUCLEOTIDE SEQUENCE [LARGE SCALE GENOMIC DNA]</scope>
    <source>
        <strain evidence="1">LVBAO_FW01</strain>
        <tissue evidence="1">Leaves</tissue>
    </source>
</reference>
<evidence type="ECO:0000313" key="3">
    <source>
        <dbReference type="Proteomes" id="UP001367508"/>
    </source>
</evidence>
<dbReference type="EMBL" id="JAYMYQ010000028">
    <property type="protein sequence ID" value="KAK7298368.1"/>
    <property type="molecule type" value="Genomic_DNA"/>
</dbReference>
<evidence type="ECO:0000313" key="2">
    <source>
        <dbReference type="EMBL" id="KAK7298368.1"/>
    </source>
</evidence>
<sequence length="104" mass="11833">MGSLYFTFLAYLFLALTLPKRLRLRLSLLRSQLEREIRSDSKSEFELVLTPKPLPTSDELQVKIESPENFMKMRFALAGSCRREDIPACGRGRGTGLLGRSDKP</sequence>
<comment type="caution">
    <text evidence="1">The sequence shown here is derived from an EMBL/GenBank/DDBJ whole genome shotgun (WGS) entry which is preliminary data.</text>
</comment>
<name>A0AAN9JG30_CANGL</name>